<evidence type="ECO:0000313" key="2">
    <source>
        <dbReference type="EMBL" id="QBZ72457.1"/>
    </source>
</evidence>
<name>A0A4D6E1I2_9CAUD</name>
<accession>A0A4D6E1I2</accession>
<proteinExistence type="predicted"/>
<dbReference type="InterPro" id="IPR046909">
    <property type="entry name" value="cREC_REC"/>
</dbReference>
<evidence type="ECO:0000313" key="3">
    <source>
        <dbReference type="Proteomes" id="UP000297201"/>
    </source>
</evidence>
<reference evidence="2 3" key="1">
    <citation type="submission" date="2019-03" db="EMBL/GenBank/DDBJ databases">
        <authorList>
            <person name="Kwan A."/>
            <person name="Miller C."/>
            <person name="Herrmann A."/>
            <person name="Tang B.L."/>
            <person name="Shaffer C.D."/>
            <person name="Weston-Hafer K.A."/>
            <person name="Russell D.A."/>
            <person name="Pope W.H."/>
            <person name="Jacobs-Sera D."/>
            <person name="Hendrix R.W."/>
            <person name="Hatfull G.F."/>
        </authorList>
    </citation>
    <scope>NUCLEOTIDE SEQUENCE [LARGE SCALE GENOMIC DNA]</scope>
</reference>
<organism evidence="2 3">
    <name type="scientific">Streptomyces phage Circinus</name>
    <dbReference type="NCBI Taxonomy" id="2562189"/>
    <lineage>
        <taxon>Viruses</taxon>
        <taxon>Duplodnaviria</taxon>
        <taxon>Heunggongvirae</taxon>
        <taxon>Uroviricota</taxon>
        <taxon>Caudoviricetes</taxon>
        <taxon>Stanwilliamsviridae</taxon>
        <taxon>Loccivirinae</taxon>
        <taxon>Wilnyevirus</taxon>
        <taxon>Wilnyevirus billnye</taxon>
    </lineage>
</organism>
<dbReference type="Pfam" id="PF20274">
    <property type="entry name" value="cREC_REC"/>
    <property type="match status" value="1"/>
</dbReference>
<gene>
    <name evidence="2" type="primary">203</name>
    <name evidence="2" type="ORF">SEA_CIRCINUS_203</name>
</gene>
<dbReference type="Proteomes" id="UP000297201">
    <property type="component" value="Segment"/>
</dbReference>
<protein>
    <recommendedName>
        <fullName evidence="1">Cyclic-phosphate processing Receiver domain-containing protein</fullName>
    </recommendedName>
</protein>
<dbReference type="EMBL" id="MK620896">
    <property type="protein sequence ID" value="QBZ72457.1"/>
    <property type="molecule type" value="Genomic_DNA"/>
</dbReference>
<sequence>MRVWLDDLREAPSGWLWLTSSRTAITWLEWAKMLNARPEVMSFDHDLGGSDTSRAVVLWMCENEFWPDQCFIHSANPVGREWLAGMINRYGPPGILRR</sequence>
<feature type="domain" description="Cyclic-phosphate processing Receiver" evidence="1">
    <location>
        <begin position="1"/>
        <end position="88"/>
    </location>
</feature>
<evidence type="ECO:0000259" key="1">
    <source>
        <dbReference type="Pfam" id="PF20274"/>
    </source>
</evidence>